<evidence type="ECO:0000313" key="1">
    <source>
        <dbReference type="EMBL" id="GIX95863.1"/>
    </source>
</evidence>
<dbReference type="EMBL" id="BPLR01004568">
    <property type="protein sequence ID" value="GIX95863.1"/>
    <property type="molecule type" value="Genomic_DNA"/>
</dbReference>
<gene>
    <name evidence="1" type="ORF">CEXT_670561</name>
</gene>
<reference evidence="1 2" key="1">
    <citation type="submission" date="2021-06" db="EMBL/GenBank/DDBJ databases">
        <title>Caerostris extrusa draft genome.</title>
        <authorList>
            <person name="Kono N."/>
            <person name="Arakawa K."/>
        </authorList>
    </citation>
    <scope>NUCLEOTIDE SEQUENCE [LARGE SCALE GENOMIC DNA]</scope>
</reference>
<dbReference type="AlphaFoldDB" id="A0AAV4PFT8"/>
<proteinExistence type="predicted"/>
<name>A0AAV4PFT8_CAEEX</name>
<evidence type="ECO:0000313" key="2">
    <source>
        <dbReference type="Proteomes" id="UP001054945"/>
    </source>
</evidence>
<organism evidence="1 2">
    <name type="scientific">Caerostris extrusa</name>
    <name type="common">Bark spider</name>
    <name type="synonym">Caerostris bankana</name>
    <dbReference type="NCBI Taxonomy" id="172846"/>
    <lineage>
        <taxon>Eukaryota</taxon>
        <taxon>Metazoa</taxon>
        <taxon>Ecdysozoa</taxon>
        <taxon>Arthropoda</taxon>
        <taxon>Chelicerata</taxon>
        <taxon>Arachnida</taxon>
        <taxon>Araneae</taxon>
        <taxon>Araneomorphae</taxon>
        <taxon>Entelegynae</taxon>
        <taxon>Araneoidea</taxon>
        <taxon>Araneidae</taxon>
        <taxon>Caerostris</taxon>
    </lineage>
</organism>
<sequence>MEKVLTVTNNLLKAGVHLAHSISLKCKSTRLENGESRKTRSGNDVMHRQTDLNPAREDLCQKTSVSFTVVGERYLQLIALKSLREAYDISAALDA</sequence>
<keyword evidence="2" id="KW-1185">Reference proteome</keyword>
<protein>
    <submittedName>
        <fullName evidence="1">Uncharacterized protein</fullName>
    </submittedName>
</protein>
<accession>A0AAV4PFT8</accession>
<dbReference type="Proteomes" id="UP001054945">
    <property type="component" value="Unassembled WGS sequence"/>
</dbReference>
<comment type="caution">
    <text evidence="1">The sequence shown here is derived from an EMBL/GenBank/DDBJ whole genome shotgun (WGS) entry which is preliminary data.</text>
</comment>